<accession>Q1QNL9</accession>
<dbReference type="KEGG" id="nha:Nham_1354"/>
<dbReference type="RefSeq" id="WP_011509870.1">
    <property type="nucleotide sequence ID" value="NC_007964.1"/>
</dbReference>
<evidence type="ECO:0000313" key="2">
    <source>
        <dbReference type="Proteomes" id="UP000001953"/>
    </source>
</evidence>
<dbReference type="Pfam" id="PF12635">
    <property type="entry name" value="DUF3780"/>
    <property type="match status" value="1"/>
</dbReference>
<proteinExistence type="predicted"/>
<dbReference type="STRING" id="323097.Nham_1354"/>
<gene>
    <name evidence="1" type="ordered locus">Nham_1354</name>
</gene>
<dbReference type="NCBIfam" id="NF042961">
    <property type="entry name" value="DUF3780_antiphage"/>
    <property type="match status" value="1"/>
</dbReference>
<reference evidence="1 2" key="1">
    <citation type="submission" date="2006-03" db="EMBL/GenBank/DDBJ databases">
        <title>Complete sequence of chromosome of Nitrobacter hamburgensis X14.</title>
        <authorList>
            <consortium name="US DOE Joint Genome Institute"/>
            <person name="Copeland A."/>
            <person name="Lucas S."/>
            <person name="Lapidus A."/>
            <person name="Barry K."/>
            <person name="Detter J.C."/>
            <person name="Glavina del Rio T."/>
            <person name="Hammon N."/>
            <person name="Israni S."/>
            <person name="Dalin E."/>
            <person name="Tice H."/>
            <person name="Pitluck S."/>
            <person name="Chain P."/>
            <person name="Malfatti S."/>
            <person name="Shin M."/>
            <person name="Vergez L."/>
            <person name="Schmutz J."/>
            <person name="Larimer F."/>
            <person name="Land M."/>
            <person name="Hauser L."/>
            <person name="Kyrpides N."/>
            <person name="Ivanova N."/>
            <person name="Ward B."/>
            <person name="Arp D."/>
            <person name="Klotz M."/>
            <person name="Stein L."/>
            <person name="O'Mullan G."/>
            <person name="Starkenburg S."/>
            <person name="Sayavedra L."/>
            <person name="Poret-Peterson A.T."/>
            <person name="Gentry M.E."/>
            <person name="Bruce D."/>
            <person name="Richardson P."/>
        </authorList>
    </citation>
    <scope>NUCLEOTIDE SEQUENCE [LARGE SCALE GENOMIC DNA]</scope>
    <source>
        <strain evidence="2">DSM 10229 / NCIMB 13809 / X14</strain>
    </source>
</reference>
<dbReference type="Proteomes" id="UP000001953">
    <property type="component" value="Chromosome"/>
</dbReference>
<protein>
    <recommendedName>
        <fullName evidence="3">DUF3780 domain-containing protein</fullName>
    </recommendedName>
</protein>
<evidence type="ECO:0000313" key="1">
    <source>
        <dbReference type="EMBL" id="ABE62178.1"/>
    </source>
</evidence>
<dbReference type="AlphaFoldDB" id="Q1QNL9"/>
<keyword evidence="2" id="KW-1185">Reference proteome</keyword>
<dbReference type="eggNOG" id="ENOG502Z992">
    <property type="taxonomic scope" value="Bacteria"/>
</dbReference>
<sequence>MSERKTTGFGVPNDIDPHHFVVEIPAARANPVVITEQFGLTGGSNGIPDSIERCRIGQDAWNGVRKELERVLNDRLKEKKLTTSRWKSGKNQVERLLGRELCVLLWAIEAAPKETIPNAIRNWSGLKPEERWWLFAMAASMTGTSQDVDVGWRKALRVALTENPTGEEVVAIRAKRPKSTEERPQLPLFERMK</sequence>
<name>Q1QNL9_NITHX</name>
<dbReference type="InterPro" id="IPR024220">
    <property type="entry name" value="DUF3780"/>
</dbReference>
<dbReference type="HOGENOM" id="CLU_116240_0_0_5"/>
<organism evidence="1 2">
    <name type="scientific">Nitrobacter hamburgensis (strain DSM 10229 / NCIMB 13809 / X14)</name>
    <dbReference type="NCBI Taxonomy" id="323097"/>
    <lineage>
        <taxon>Bacteria</taxon>
        <taxon>Pseudomonadati</taxon>
        <taxon>Pseudomonadota</taxon>
        <taxon>Alphaproteobacteria</taxon>
        <taxon>Hyphomicrobiales</taxon>
        <taxon>Nitrobacteraceae</taxon>
        <taxon>Nitrobacter</taxon>
    </lineage>
</organism>
<dbReference type="EMBL" id="CP000319">
    <property type="protein sequence ID" value="ABE62178.1"/>
    <property type="molecule type" value="Genomic_DNA"/>
</dbReference>
<evidence type="ECO:0008006" key="3">
    <source>
        <dbReference type="Google" id="ProtNLM"/>
    </source>
</evidence>
<dbReference type="OrthoDB" id="67865at2"/>